<protein>
    <submittedName>
        <fullName evidence="3">Unannotated protein</fullName>
    </submittedName>
</protein>
<proteinExistence type="predicted"/>
<name>A0A6J7K270_9ZZZZ</name>
<evidence type="ECO:0000313" key="3">
    <source>
        <dbReference type="EMBL" id="CAB4949277.1"/>
    </source>
</evidence>
<keyword evidence="1" id="KW-0175">Coiled coil</keyword>
<dbReference type="GO" id="GO:0016887">
    <property type="term" value="F:ATP hydrolysis activity"/>
    <property type="evidence" value="ECO:0007669"/>
    <property type="project" value="InterPro"/>
</dbReference>
<feature type="domain" description="Rad50/SbcC-type AAA" evidence="2">
    <location>
        <begin position="10"/>
        <end position="180"/>
    </location>
</feature>
<evidence type="ECO:0000259" key="2">
    <source>
        <dbReference type="Pfam" id="PF13476"/>
    </source>
</evidence>
<accession>A0A6J7K270</accession>
<dbReference type="SUPFAM" id="SSF52540">
    <property type="entry name" value="P-loop containing nucleoside triphosphate hydrolases"/>
    <property type="match status" value="1"/>
</dbReference>
<organism evidence="3">
    <name type="scientific">freshwater metagenome</name>
    <dbReference type="NCBI Taxonomy" id="449393"/>
    <lineage>
        <taxon>unclassified sequences</taxon>
        <taxon>metagenomes</taxon>
        <taxon>ecological metagenomes</taxon>
    </lineage>
</organism>
<dbReference type="AlphaFoldDB" id="A0A6J7K270"/>
<dbReference type="GO" id="GO:0006302">
    <property type="term" value="P:double-strand break repair"/>
    <property type="evidence" value="ECO:0007669"/>
    <property type="project" value="InterPro"/>
</dbReference>
<dbReference type="Gene3D" id="3.40.50.300">
    <property type="entry name" value="P-loop containing nucleotide triphosphate hydrolases"/>
    <property type="match status" value="2"/>
</dbReference>
<dbReference type="InterPro" id="IPR038729">
    <property type="entry name" value="Rad50/SbcC_AAA"/>
</dbReference>
<sequence length="860" mass="91692">MRLERLRFAALGPYAGEHLIDFEMLGGSGLFIIEGPTGAGKSTILDAIVFALYSDVAGEGSDKQRLRSGFADPVAESFAEVEFSSSSGRYRVRRTPEFTRPRKRGEGADVDVASTIQVWRSTGEHGWELVSGRHREAEIEIVRAVGLDKGQFLQTVVLPQGEFARFLRAKSAERQAILEQVFATSVFAKLQEWSDEQRKVAEAGMATLAGGVRDSIQQLVGAIFDPMFGRERGVLGDPGSTRADVDEAIDRASATAAERMEATAAAALVLRVELEARERLVDRVREWRAAARARADAGQVVEAATKRVEAARDVAGGHVHKLASLTSKEIDLADPDDAVSKADEAIGSLREVMRQAEVRPGLVLDLERLEREAVKAETTSARLTAERESDLPGLLAWCKDELECRSRELEHDYSTATGERDSLVQARMDGMAGELAEGLTAGEPCPVCGSKDHPIPAAASEFAVTPGDIAAAGQRVESVSAKRLAIAPDLTAARALTGQIDEAAAVPVAVDDDAAAVLAEVIGRLELIAEELPLLAERCASSRAQAAQRAAAITAIDLQLAAASGGFATIDERMADVARMRADVVALGEAIKVRASAVRTEAEAQSMLEALEEPVLDEPDVASGSLEEQLVEARTAMTDATSGANAARRLHDDLEAKKAAVDSARALHDQAVQASAATISLANTLNGRGANQLLQPLKAYVLQQMFDEVIEAANARLSGMLEGRFALVDTEQAQGRERILGLGLAISDRFTDSVRRADTLSGGETFCAALALALGLADTVRAHAGGIDIGMLFVDEGFGSLDPDRLDDVMAELTRLRADGRTVGVISHVSEMKRSILERISVRPLDPGSGSTLSVTWMGE</sequence>
<dbReference type="Pfam" id="PF13558">
    <property type="entry name" value="SbcC_Walker_B"/>
    <property type="match status" value="1"/>
</dbReference>
<gene>
    <name evidence="3" type="ORF">UFOPK3772_01429</name>
</gene>
<dbReference type="EMBL" id="CAFBNE010000040">
    <property type="protein sequence ID" value="CAB4949277.1"/>
    <property type="molecule type" value="Genomic_DNA"/>
</dbReference>
<dbReference type="PANTHER" id="PTHR32114:SF2">
    <property type="entry name" value="ABC TRANSPORTER ABCH.3"/>
    <property type="match status" value="1"/>
</dbReference>
<dbReference type="Pfam" id="PF13476">
    <property type="entry name" value="AAA_23"/>
    <property type="match status" value="1"/>
</dbReference>
<feature type="coiled-coil region" evidence="1">
    <location>
        <begin position="366"/>
        <end position="419"/>
    </location>
</feature>
<dbReference type="PANTHER" id="PTHR32114">
    <property type="entry name" value="ABC TRANSPORTER ABCH.3"/>
    <property type="match status" value="1"/>
</dbReference>
<evidence type="ECO:0000256" key="1">
    <source>
        <dbReference type="SAM" id="Coils"/>
    </source>
</evidence>
<dbReference type="InterPro" id="IPR027417">
    <property type="entry name" value="P-loop_NTPase"/>
</dbReference>
<reference evidence="3" key="1">
    <citation type="submission" date="2020-05" db="EMBL/GenBank/DDBJ databases">
        <authorList>
            <person name="Chiriac C."/>
            <person name="Salcher M."/>
            <person name="Ghai R."/>
            <person name="Kavagutti S V."/>
        </authorList>
    </citation>
    <scope>NUCLEOTIDE SEQUENCE</scope>
</reference>